<dbReference type="AlphaFoldDB" id="A0AA35VEM7"/>
<reference evidence="1" key="1">
    <citation type="submission" date="2023-04" db="EMBL/GenBank/DDBJ databases">
        <authorList>
            <person name="Vijverberg K."/>
            <person name="Xiong W."/>
            <person name="Schranz E."/>
        </authorList>
    </citation>
    <scope>NUCLEOTIDE SEQUENCE</scope>
</reference>
<dbReference type="EMBL" id="OX465086">
    <property type="protein sequence ID" value="CAI9259407.1"/>
    <property type="molecule type" value="Genomic_DNA"/>
</dbReference>
<accession>A0AA35VEM7</accession>
<evidence type="ECO:0000313" key="1">
    <source>
        <dbReference type="EMBL" id="CAI9259407.1"/>
    </source>
</evidence>
<keyword evidence="2" id="KW-1185">Reference proteome</keyword>
<dbReference type="Proteomes" id="UP001177003">
    <property type="component" value="Chromosome 0"/>
</dbReference>
<gene>
    <name evidence="1" type="ORF">LSALG_LOCUS302</name>
</gene>
<sequence>MEGFTVIMGIAFCPSYIVDIVHCDPRALKDILCGFNNLECKRMNRLIIFSSPMNLLPRFGNGSWSGRLFISHPSLCSSLLGLMNSGGGSKSVEFQIIDYWEKNIKMRTKPIMATVEWFVFEVDMVENNAGYASPETPTGGRSLRFL</sequence>
<evidence type="ECO:0000313" key="2">
    <source>
        <dbReference type="Proteomes" id="UP001177003"/>
    </source>
</evidence>
<proteinExistence type="predicted"/>
<name>A0AA35VEM7_LACSI</name>
<organism evidence="1 2">
    <name type="scientific">Lactuca saligna</name>
    <name type="common">Willowleaf lettuce</name>
    <dbReference type="NCBI Taxonomy" id="75948"/>
    <lineage>
        <taxon>Eukaryota</taxon>
        <taxon>Viridiplantae</taxon>
        <taxon>Streptophyta</taxon>
        <taxon>Embryophyta</taxon>
        <taxon>Tracheophyta</taxon>
        <taxon>Spermatophyta</taxon>
        <taxon>Magnoliopsida</taxon>
        <taxon>eudicotyledons</taxon>
        <taxon>Gunneridae</taxon>
        <taxon>Pentapetalae</taxon>
        <taxon>asterids</taxon>
        <taxon>campanulids</taxon>
        <taxon>Asterales</taxon>
        <taxon>Asteraceae</taxon>
        <taxon>Cichorioideae</taxon>
        <taxon>Cichorieae</taxon>
        <taxon>Lactucinae</taxon>
        <taxon>Lactuca</taxon>
    </lineage>
</organism>
<protein>
    <submittedName>
        <fullName evidence="1">Uncharacterized protein</fullName>
    </submittedName>
</protein>